<keyword evidence="2" id="KW-1185">Reference proteome</keyword>
<dbReference type="Proteomes" id="UP001234297">
    <property type="component" value="Chromosome 8"/>
</dbReference>
<protein>
    <submittedName>
        <fullName evidence="1">Uncharacterized protein</fullName>
    </submittedName>
</protein>
<evidence type="ECO:0000313" key="1">
    <source>
        <dbReference type="EMBL" id="KAJ8633964.1"/>
    </source>
</evidence>
<organism evidence="1 2">
    <name type="scientific">Persea americana</name>
    <name type="common">Avocado</name>
    <dbReference type="NCBI Taxonomy" id="3435"/>
    <lineage>
        <taxon>Eukaryota</taxon>
        <taxon>Viridiplantae</taxon>
        <taxon>Streptophyta</taxon>
        <taxon>Embryophyta</taxon>
        <taxon>Tracheophyta</taxon>
        <taxon>Spermatophyta</taxon>
        <taxon>Magnoliopsida</taxon>
        <taxon>Magnoliidae</taxon>
        <taxon>Laurales</taxon>
        <taxon>Lauraceae</taxon>
        <taxon>Persea</taxon>
    </lineage>
</organism>
<accession>A0ACC2LKL5</accession>
<dbReference type="EMBL" id="CM056816">
    <property type="protein sequence ID" value="KAJ8633964.1"/>
    <property type="molecule type" value="Genomic_DNA"/>
</dbReference>
<name>A0ACC2LKL5_PERAE</name>
<evidence type="ECO:0000313" key="2">
    <source>
        <dbReference type="Proteomes" id="UP001234297"/>
    </source>
</evidence>
<gene>
    <name evidence="1" type="ORF">MRB53_027300</name>
</gene>
<reference evidence="1 2" key="1">
    <citation type="journal article" date="2022" name="Hortic Res">
        <title>A haplotype resolved chromosomal level avocado genome allows analysis of novel avocado genes.</title>
        <authorList>
            <person name="Nath O."/>
            <person name="Fletcher S.J."/>
            <person name="Hayward A."/>
            <person name="Shaw L.M."/>
            <person name="Masouleh A.K."/>
            <person name="Furtado A."/>
            <person name="Henry R.J."/>
            <person name="Mitter N."/>
        </authorList>
    </citation>
    <scope>NUCLEOTIDE SEQUENCE [LARGE SCALE GENOMIC DNA]</scope>
    <source>
        <strain evidence="2">cv. Hass</strain>
    </source>
</reference>
<sequence length="259" mass="29515">MPLEKGYFLSILVPTVLNDTCSVLRKLTVQWTVALWILKNSAESENMNWLCLGAWSDHGERTGGFYACNQYETAKQERVCDEIEEKRMAKNSLERYTHYYKRWATNQSEAFVLMLQAMLTELCLICCLCLGANIAGVNLVTRWAVDLNEYACQSLKENHPETEVRNEEAEDFLLLLKEWEKLCKHFSLLGNIKVQSRSSDAIFGEEDDEVDEDIEEEAKTSSGEFEVGKLVGICFGDLNEIGVQGLKFKVIFHLAGYVP</sequence>
<comment type="caution">
    <text evidence="1">The sequence shown here is derived from an EMBL/GenBank/DDBJ whole genome shotgun (WGS) entry which is preliminary data.</text>
</comment>
<proteinExistence type="predicted"/>